<dbReference type="InterPro" id="IPR014025">
    <property type="entry name" value="Glutaredoxin_subgr"/>
</dbReference>
<dbReference type="PANTHER" id="PTHR45694:SF18">
    <property type="entry name" value="GLUTAREDOXIN-1-RELATED"/>
    <property type="match status" value="1"/>
</dbReference>
<gene>
    <name evidence="7" type="ORF">BV95_02049</name>
</gene>
<dbReference type="eggNOG" id="COG0695">
    <property type="taxonomic scope" value="Bacteria"/>
</dbReference>
<dbReference type="InterPro" id="IPR002109">
    <property type="entry name" value="Glutaredoxin"/>
</dbReference>
<dbReference type="SUPFAM" id="SSF52833">
    <property type="entry name" value="Thioredoxin-like"/>
    <property type="match status" value="1"/>
</dbReference>
<keyword evidence="5" id="KW-0963">Cytoplasm</keyword>
<protein>
    <recommendedName>
        <fullName evidence="5">Glutaredoxin</fullName>
    </recommendedName>
</protein>
<keyword evidence="4 5" id="KW-0249">Electron transport</keyword>
<feature type="domain" description="Glutaredoxin" evidence="6">
    <location>
        <begin position="4"/>
        <end position="64"/>
    </location>
</feature>
<comment type="function">
    <text evidence="1 5">Has a glutathione-disulfide oxidoreductase activity in the presence of NADPH and glutathione reductase. Reduces low molecular weight disulfides and proteins.</text>
</comment>
<dbReference type="AlphaFoldDB" id="A0A081REM7"/>
<dbReference type="PANTHER" id="PTHR45694">
    <property type="entry name" value="GLUTAREDOXIN 2"/>
    <property type="match status" value="1"/>
</dbReference>
<evidence type="ECO:0000256" key="1">
    <source>
        <dbReference type="ARBA" id="ARBA00002549"/>
    </source>
</evidence>
<dbReference type="Gene3D" id="3.40.30.10">
    <property type="entry name" value="Glutaredoxin"/>
    <property type="match status" value="1"/>
</dbReference>
<dbReference type="CDD" id="cd03418">
    <property type="entry name" value="GRX_GRXb_1_3_like"/>
    <property type="match status" value="1"/>
</dbReference>
<dbReference type="Proteomes" id="UP000028411">
    <property type="component" value="Unassembled WGS sequence"/>
</dbReference>
<comment type="similarity">
    <text evidence="2 5">Belongs to the glutaredoxin family.</text>
</comment>
<evidence type="ECO:0000259" key="6">
    <source>
        <dbReference type="Pfam" id="PF00462"/>
    </source>
</evidence>
<dbReference type="OrthoDB" id="9814618at2"/>
<evidence type="ECO:0000256" key="4">
    <source>
        <dbReference type="ARBA" id="ARBA00022982"/>
    </source>
</evidence>
<dbReference type="Pfam" id="PF00462">
    <property type="entry name" value="Glutaredoxin"/>
    <property type="match status" value="1"/>
</dbReference>
<dbReference type="GO" id="GO:0045454">
    <property type="term" value="P:cell redox homeostasis"/>
    <property type="evidence" value="ECO:0007669"/>
    <property type="project" value="InterPro"/>
</dbReference>
<keyword evidence="3 5" id="KW-0813">Transport</keyword>
<dbReference type="NCBIfam" id="TIGR02181">
    <property type="entry name" value="GRX_bact"/>
    <property type="match status" value="1"/>
</dbReference>
<evidence type="ECO:0000313" key="7">
    <source>
        <dbReference type="EMBL" id="KEQ53650.1"/>
    </source>
</evidence>
<organism evidence="7 8">
    <name type="scientific">Sphingobium chlorophenolicum</name>
    <dbReference type="NCBI Taxonomy" id="46429"/>
    <lineage>
        <taxon>Bacteria</taxon>
        <taxon>Pseudomonadati</taxon>
        <taxon>Pseudomonadota</taxon>
        <taxon>Alphaproteobacteria</taxon>
        <taxon>Sphingomonadales</taxon>
        <taxon>Sphingomonadaceae</taxon>
        <taxon>Sphingobium</taxon>
    </lineage>
</organism>
<dbReference type="PROSITE" id="PS51354">
    <property type="entry name" value="GLUTAREDOXIN_2"/>
    <property type="match status" value="1"/>
</dbReference>
<proteinExistence type="inferred from homology"/>
<dbReference type="InterPro" id="IPR011900">
    <property type="entry name" value="GRX_bact"/>
</dbReference>
<dbReference type="PATRIC" id="fig|46429.4.peg.2018"/>
<dbReference type="RefSeq" id="WP_037450935.1">
    <property type="nucleotide sequence ID" value="NZ_JFHR01000019.1"/>
</dbReference>
<name>A0A081REM7_SPHCR</name>
<dbReference type="GO" id="GO:0005737">
    <property type="term" value="C:cytoplasm"/>
    <property type="evidence" value="ECO:0007669"/>
    <property type="project" value="TreeGrafter"/>
</dbReference>
<accession>A0A081REM7</accession>
<comment type="caution">
    <text evidence="7">The sequence shown here is derived from an EMBL/GenBank/DDBJ whole genome shotgun (WGS) entry which is preliminary data.</text>
</comment>
<dbReference type="InterPro" id="IPR036249">
    <property type="entry name" value="Thioredoxin-like_sf"/>
</dbReference>
<evidence type="ECO:0000313" key="8">
    <source>
        <dbReference type="Proteomes" id="UP000028411"/>
    </source>
</evidence>
<keyword evidence="5" id="KW-0676">Redox-active center</keyword>
<evidence type="ECO:0000256" key="2">
    <source>
        <dbReference type="ARBA" id="ARBA00007787"/>
    </source>
</evidence>
<sequence>MAKVEIYTKAWCGYCARAKALLNDKGVAFEEYDVTMGGPKRQEMLDRANGGTTVPQIFIDGRHIGGSDDLAALDRQGELDALLGA</sequence>
<evidence type="ECO:0000256" key="3">
    <source>
        <dbReference type="ARBA" id="ARBA00022448"/>
    </source>
</evidence>
<dbReference type="EMBL" id="JFHR01000019">
    <property type="protein sequence ID" value="KEQ53650.1"/>
    <property type="molecule type" value="Genomic_DNA"/>
</dbReference>
<dbReference type="PRINTS" id="PR00160">
    <property type="entry name" value="GLUTAREDOXIN"/>
</dbReference>
<dbReference type="GO" id="GO:0015038">
    <property type="term" value="F:glutathione disulfide oxidoreductase activity"/>
    <property type="evidence" value="ECO:0007669"/>
    <property type="project" value="UniProtKB-UniRule"/>
</dbReference>
<dbReference type="GO" id="GO:0034599">
    <property type="term" value="P:cellular response to oxidative stress"/>
    <property type="evidence" value="ECO:0007669"/>
    <property type="project" value="TreeGrafter"/>
</dbReference>
<reference evidence="7 8" key="1">
    <citation type="submission" date="2014-02" db="EMBL/GenBank/DDBJ databases">
        <title>Whole genome sequence of Sphingobium chlorophenolicum NBRC 16172.</title>
        <authorList>
            <person name="Gan H.M."/>
            <person name="Gan H.Y."/>
            <person name="Chew T.H."/>
            <person name="Savka M.A."/>
        </authorList>
    </citation>
    <scope>NUCLEOTIDE SEQUENCE [LARGE SCALE GENOMIC DNA]</scope>
    <source>
        <strain evidence="7 8">NBRC 16172</strain>
    </source>
</reference>
<evidence type="ECO:0000256" key="5">
    <source>
        <dbReference type="RuleBase" id="RU364065"/>
    </source>
</evidence>